<dbReference type="Gene3D" id="1.10.1380.10">
    <property type="entry name" value="Neutral endopeptidase , domain2"/>
    <property type="match status" value="1"/>
</dbReference>
<dbReference type="EMBL" id="CP035532">
    <property type="protein sequence ID" value="QBA23786.1"/>
    <property type="molecule type" value="Genomic_DNA"/>
</dbReference>
<protein>
    <submittedName>
        <fullName evidence="1">Uncharacterized protein</fullName>
    </submittedName>
</protein>
<proteinExistence type="predicted"/>
<gene>
    <name evidence="1" type="ORF">EU348_00730</name>
</gene>
<sequence>MLDGDNKVKLKNRIDSISKSSDLKSGSEYQQIADFYKSYMDTATIEKLGFSYLTAI</sequence>
<evidence type="ECO:0000313" key="1">
    <source>
        <dbReference type="EMBL" id="QBA23786.1"/>
    </source>
</evidence>
<accession>A0A411DTT2</accession>
<dbReference type="AlphaFoldDB" id="A0A411DTT2"/>
<dbReference type="InterPro" id="IPR042089">
    <property type="entry name" value="Peptidase_M13_dom_2"/>
</dbReference>
<reference evidence="1" key="1">
    <citation type="submission" date="2019-01" db="EMBL/GenBank/DDBJ databases">
        <title>Whole Genome Sequencing for Putative Detection of Antimicrobial Resistance and Potential Virulence Factors in Chryseobacterium indologenes isolated from Nile Tilapia in Tanzania.</title>
        <authorList>
            <person name="Mwega E."/>
            <person name="Mutoloki S."/>
            <person name="Mugimba K."/>
            <person name="Colquhoun D."/>
            <person name="Mdegela R."/>
            <person name="Evensen O."/>
            <person name="Wasteson Y."/>
        </authorList>
    </citation>
    <scope>NUCLEOTIDE SEQUENCE [LARGE SCALE GENOMIC DNA]</scope>
    <source>
        <strain evidence="1">StR 01</strain>
    </source>
</reference>
<name>A0A411DTT2_CHRID</name>
<organism evidence="1">
    <name type="scientific">Chryseobacterium indologenes</name>
    <name type="common">Flavobacterium indologenes</name>
    <dbReference type="NCBI Taxonomy" id="253"/>
    <lineage>
        <taxon>Bacteria</taxon>
        <taxon>Pseudomonadati</taxon>
        <taxon>Bacteroidota</taxon>
        <taxon>Flavobacteriia</taxon>
        <taxon>Flavobacteriales</taxon>
        <taxon>Weeksellaceae</taxon>
        <taxon>Chryseobacterium group</taxon>
        <taxon>Chryseobacterium</taxon>
    </lineage>
</organism>